<dbReference type="EMBL" id="LAZR01057225">
    <property type="protein sequence ID" value="KKK72507.1"/>
    <property type="molecule type" value="Genomic_DNA"/>
</dbReference>
<name>A0A0F8XTS7_9ZZZZ</name>
<proteinExistence type="predicted"/>
<feature type="non-terminal residue" evidence="1">
    <location>
        <position position="1"/>
    </location>
</feature>
<comment type="caution">
    <text evidence="1">The sequence shown here is derived from an EMBL/GenBank/DDBJ whole genome shotgun (WGS) entry which is preliminary data.</text>
</comment>
<sequence>IGHAIELLPGETDFSKGFRIAFDSAAPAGLTVNYGFLVGSD</sequence>
<organism evidence="1">
    <name type="scientific">marine sediment metagenome</name>
    <dbReference type="NCBI Taxonomy" id="412755"/>
    <lineage>
        <taxon>unclassified sequences</taxon>
        <taxon>metagenomes</taxon>
        <taxon>ecological metagenomes</taxon>
    </lineage>
</organism>
<dbReference type="AlphaFoldDB" id="A0A0F8XTS7"/>
<evidence type="ECO:0000313" key="1">
    <source>
        <dbReference type="EMBL" id="KKK72507.1"/>
    </source>
</evidence>
<reference evidence="1" key="1">
    <citation type="journal article" date="2015" name="Nature">
        <title>Complex archaea that bridge the gap between prokaryotes and eukaryotes.</title>
        <authorList>
            <person name="Spang A."/>
            <person name="Saw J.H."/>
            <person name="Jorgensen S.L."/>
            <person name="Zaremba-Niedzwiedzka K."/>
            <person name="Martijn J."/>
            <person name="Lind A.E."/>
            <person name="van Eijk R."/>
            <person name="Schleper C."/>
            <person name="Guy L."/>
            <person name="Ettema T.J."/>
        </authorList>
    </citation>
    <scope>NUCLEOTIDE SEQUENCE</scope>
</reference>
<gene>
    <name evidence="1" type="ORF">LCGC14_2903170</name>
</gene>
<protein>
    <submittedName>
        <fullName evidence="1">Uncharacterized protein</fullName>
    </submittedName>
</protein>
<accession>A0A0F8XTS7</accession>